<evidence type="ECO:0000313" key="2">
    <source>
        <dbReference type="EMBL" id="SMY06321.1"/>
    </source>
</evidence>
<name>A0A238L9P2_9RHOB</name>
<dbReference type="Proteomes" id="UP000201613">
    <property type="component" value="Unassembled WGS sequence"/>
</dbReference>
<reference evidence="2 3" key="1">
    <citation type="submission" date="2017-05" db="EMBL/GenBank/DDBJ databases">
        <authorList>
            <person name="Song R."/>
            <person name="Chenine A.L."/>
            <person name="Ruprecht R.M."/>
        </authorList>
    </citation>
    <scope>NUCLEOTIDE SEQUENCE [LARGE SCALE GENOMIC DNA]</scope>
    <source>
        <strain evidence="2 3">CECT 8899</strain>
    </source>
</reference>
<protein>
    <submittedName>
        <fullName evidence="2">Uncharacterized protein</fullName>
    </submittedName>
</protein>
<gene>
    <name evidence="2" type="ORF">LOM8899_00444</name>
</gene>
<accession>A0A238L9P2</accession>
<feature type="region of interest" description="Disordered" evidence="1">
    <location>
        <begin position="1"/>
        <end position="50"/>
    </location>
</feature>
<keyword evidence="3" id="KW-1185">Reference proteome</keyword>
<dbReference type="RefSeq" id="WP_168770443.1">
    <property type="nucleotide sequence ID" value="NZ_FXZK01000001.1"/>
</dbReference>
<evidence type="ECO:0000313" key="3">
    <source>
        <dbReference type="Proteomes" id="UP000201613"/>
    </source>
</evidence>
<evidence type="ECO:0000256" key="1">
    <source>
        <dbReference type="SAM" id="MobiDB-lite"/>
    </source>
</evidence>
<dbReference type="AlphaFoldDB" id="A0A238L9P2"/>
<organism evidence="2 3">
    <name type="scientific">Flavimaricola marinus</name>
    <dbReference type="NCBI Taxonomy" id="1819565"/>
    <lineage>
        <taxon>Bacteria</taxon>
        <taxon>Pseudomonadati</taxon>
        <taxon>Pseudomonadota</taxon>
        <taxon>Alphaproteobacteria</taxon>
        <taxon>Rhodobacterales</taxon>
        <taxon>Paracoccaceae</taxon>
        <taxon>Flavimaricola</taxon>
    </lineage>
</organism>
<feature type="compositionally biased region" description="Basic and acidic residues" evidence="1">
    <location>
        <begin position="12"/>
        <end position="50"/>
    </location>
</feature>
<dbReference type="EMBL" id="FXZK01000001">
    <property type="protein sequence ID" value="SMY06321.1"/>
    <property type="molecule type" value="Genomic_DNA"/>
</dbReference>
<proteinExistence type="predicted"/>
<sequence length="50" mass="5509">MTAKPHTPTSDSDDRTVIDLKGSEQHHDLKDKDGKKSSDKSAKAKSDDKK</sequence>